<reference evidence="1" key="1">
    <citation type="journal article" date="2020" name="Stud. Mycol.">
        <title>101 Dothideomycetes genomes: a test case for predicting lifestyles and emergence of pathogens.</title>
        <authorList>
            <person name="Haridas S."/>
            <person name="Albert R."/>
            <person name="Binder M."/>
            <person name="Bloem J."/>
            <person name="Labutti K."/>
            <person name="Salamov A."/>
            <person name="Andreopoulos B."/>
            <person name="Baker S."/>
            <person name="Barry K."/>
            <person name="Bills G."/>
            <person name="Bluhm B."/>
            <person name="Cannon C."/>
            <person name="Castanera R."/>
            <person name="Culley D."/>
            <person name="Daum C."/>
            <person name="Ezra D."/>
            <person name="Gonzalez J."/>
            <person name="Henrissat B."/>
            <person name="Kuo A."/>
            <person name="Liang C."/>
            <person name="Lipzen A."/>
            <person name="Lutzoni F."/>
            <person name="Magnuson J."/>
            <person name="Mondo S."/>
            <person name="Nolan M."/>
            <person name="Ohm R."/>
            <person name="Pangilinan J."/>
            <person name="Park H.-J."/>
            <person name="Ramirez L."/>
            <person name="Alfaro M."/>
            <person name="Sun H."/>
            <person name="Tritt A."/>
            <person name="Yoshinaga Y."/>
            <person name="Zwiers L.-H."/>
            <person name="Turgeon B."/>
            <person name="Goodwin S."/>
            <person name="Spatafora J."/>
            <person name="Crous P."/>
            <person name="Grigoriev I."/>
        </authorList>
    </citation>
    <scope>NUCLEOTIDE SEQUENCE</scope>
    <source>
        <strain evidence="1">SCOH1-5</strain>
    </source>
</reference>
<dbReference type="EMBL" id="ML992664">
    <property type="protein sequence ID" value="KAF2216546.1"/>
    <property type="molecule type" value="Genomic_DNA"/>
</dbReference>
<dbReference type="Proteomes" id="UP000799539">
    <property type="component" value="Unassembled WGS sequence"/>
</dbReference>
<accession>A0A6A6FST6</accession>
<evidence type="ECO:0000313" key="1">
    <source>
        <dbReference type="EMBL" id="KAF2216546.1"/>
    </source>
</evidence>
<evidence type="ECO:0000313" key="2">
    <source>
        <dbReference type="Proteomes" id="UP000799539"/>
    </source>
</evidence>
<keyword evidence="2" id="KW-1185">Reference proteome</keyword>
<name>A0A6A6FST6_9PEZI</name>
<dbReference type="AlphaFoldDB" id="A0A6A6FST6"/>
<sequence>MAVPLTRVAEYESSGPCGNINPGKVDEMGPVSRSGELEDLLPDVSLAAPSATFRLNSDMDYVFELVRMPAFATTGSKALPSAAWTKIGASRELYATIALKEEEGKVLSVKAKKHSERLAHMVAKKEYKMYLKLWRSDIQRSIVRTPREYGEEVDDCFTPEW</sequence>
<organism evidence="1 2">
    <name type="scientific">Cercospora zeae-maydis SCOH1-5</name>
    <dbReference type="NCBI Taxonomy" id="717836"/>
    <lineage>
        <taxon>Eukaryota</taxon>
        <taxon>Fungi</taxon>
        <taxon>Dikarya</taxon>
        <taxon>Ascomycota</taxon>
        <taxon>Pezizomycotina</taxon>
        <taxon>Dothideomycetes</taxon>
        <taxon>Dothideomycetidae</taxon>
        <taxon>Mycosphaerellales</taxon>
        <taxon>Mycosphaerellaceae</taxon>
        <taxon>Cercospora</taxon>
    </lineage>
</organism>
<proteinExistence type="predicted"/>
<protein>
    <submittedName>
        <fullName evidence="1">Uncharacterized protein</fullName>
    </submittedName>
</protein>
<gene>
    <name evidence="1" type="ORF">CERZMDRAFT_93840</name>
</gene>